<evidence type="ECO:0000313" key="2">
    <source>
        <dbReference type="Proteomes" id="UP001162992"/>
    </source>
</evidence>
<gene>
    <name evidence="1" type="ORF">O6H91_12G087000</name>
</gene>
<keyword evidence="2" id="KW-1185">Reference proteome</keyword>
<proteinExistence type="predicted"/>
<dbReference type="Proteomes" id="UP001162992">
    <property type="component" value="Chromosome 12"/>
</dbReference>
<evidence type="ECO:0000313" key="1">
    <source>
        <dbReference type="EMBL" id="KAJ7536890.1"/>
    </source>
</evidence>
<dbReference type="EMBL" id="CM055103">
    <property type="protein sequence ID" value="KAJ7536890.1"/>
    <property type="molecule type" value="Genomic_DNA"/>
</dbReference>
<accession>A0ACC2C4G7</accession>
<protein>
    <submittedName>
        <fullName evidence="1">Uncharacterized protein</fullName>
    </submittedName>
</protein>
<reference evidence="2" key="1">
    <citation type="journal article" date="2024" name="Proc. Natl. Acad. Sci. U.S.A.">
        <title>Extraordinary preservation of gene collinearity over three hundred million years revealed in homosporous lycophytes.</title>
        <authorList>
            <person name="Li C."/>
            <person name="Wickell D."/>
            <person name="Kuo L.Y."/>
            <person name="Chen X."/>
            <person name="Nie B."/>
            <person name="Liao X."/>
            <person name="Peng D."/>
            <person name="Ji J."/>
            <person name="Jenkins J."/>
            <person name="Williams M."/>
            <person name="Shu S."/>
            <person name="Plott C."/>
            <person name="Barry K."/>
            <person name="Rajasekar S."/>
            <person name="Grimwood J."/>
            <person name="Han X."/>
            <person name="Sun S."/>
            <person name="Hou Z."/>
            <person name="He W."/>
            <person name="Dai G."/>
            <person name="Sun C."/>
            <person name="Schmutz J."/>
            <person name="Leebens-Mack J.H."/>
            <person name="Li F.W."/>
            <person name="Wang L."/>
        </authorList>
    </citation>
    <scope>NUCLEOTIDE SEQUENCE [LARGE SCALE GENOMIC DNA]</scope>
    <source>
        <strain evidence="2">cv. PW_Plant_1</strain>
    </source>
</reference>
<organism evidence="1 2">
    <name type="scientific">Diphasiastrum complanatum</name>
    <name type="common">Issler's clubmoss</name>
    <name type="synonym">Lycopodium complanatum</name>
    <dbReference type="NCBI Taxonomy" id="34168"/>
    <lineage>
        <taxon>Eukaryota</taxon>
        <taxon>Viridiplantae</taxon>
        <taxon>Streptophyta</taxon>
        <taxon>Embryophyta</taxon>
        <taxon>Tracheophyta</taxon>
        <taxon>Lycopodiopsida</taxon>
        <taxon>Lycopodiales</taxon>
        <taxon>Lycopodiaceae</taxon>
        <taxon>Lycopodioideae</taxon>
        <taxon>Diphasiastrum</taxon>
    </lineage>
</organism>
<sequence length="147" mass="16031">MARKDVCHSFLSVSLSFFTSLSIAVIALDKYCRIFTSKRSCCASGKGSSLGVGSEGPPISSWRGATVECIRSFFLDLDLVPSRCMRELYSQASSSPSINARNSSRWSSIIVRGVLPTDYRSLLSVGPHSSLFFFIKSASMKISLPQT</sequence>
<name>A0ACC2C4G7_DIPCM</name>
<comment type="caution">
    <text evidence="1">The sequence shown here is derived from an EMBL/GenBank/DDBJ whole genome shotgun (WGS) entry which is preliminary data.</text>
</comment>